<dbReference type="Gene3D" id="3.30.110.150">
    <property type="entry name" value="SepF-like protein"/>
    <property type="match status" value="1"/>
</dbReference>
<name>A0A1L3MFH5_9MICO</name>
<dbReference type="EMBL" id="CP013290">
    <property type="protein sequence ID" value="APH01125.1"/>
    <property type="molecule type" value="Genomic_DNA"/>
</dbReference>
<reference evidence="6 7" key="1">
    <citation type="submission" date="2015-11" db="EMBL/GenBank/DDBJ databases">
        <authorList>
            <person name="Zhang Y."/>
            <person name="Guo Z."/>
        </authorList>
    </citation>
    <scope>NUCLEOTIDE SEQUENCE [LARGE SCALE GENOMIC DNA]</scope>
    <source>
        <strain evidence="6 7">YFY001</strain>
    </source>
</reference>
<evidence type="ECO:0000256" key="2">
    <source>
        <dbReference type="ARBA" id="ARBA00023210"/>
    </source>
</evidence>
<dbReference type="Proteomes" id="UP000182938">
    <property type="component" value="Chromosome"/>
</dbReference>
<dbReference type="GO" id="GO:0043093">
    <property type="term" value="P:FtsZ-dependent cytokinesis"/>
    <property type="evidence" value="ECO:0007669"/>
    <property type="project" value="UniProtKB-UniRule"/>
</dbReference>
<evidence type="ECO:0000313" key="6">
    <source>
        <dbReference type="EMBL" id="APH01125.1"/>
    </source>
</evidence>
<keyword evidence="1 5" id="KW-0132">Cell division</keyword>
<gene>
    <name evidence="5" type="primary">sepF</name>
    <name evidence="6" type="ORF">ASJ30_05880</name>
</gene>
<dbReference type="RefSeq" id="WP_072624285.1">
    <property type="nucleotide sequence ID" value="NZ_CP013290.1"/>
</dbReference>
<proteinExistence type="inferred from homology"/>
<dbReference type="PANTHER" id="PTHR35798">
    <property type="entry name" value="CELL DIVISION PROTEIN SEPF"/>
    <property type="match status" value="1"/>
</dbReference>
<dbReference type="InterPro" id="IPR007561">
    <property type="entry name" value="Cell_div_SepF/SepF-rel"/>
</dbReference>
<keyword evidence="3 5" id="KW-0131">Cell cycle</keyword>
<keyword evidence="2 5" id="KW-0717">Septation</keyword>
<dbReference type="GO" id="GO:0005737">
    <property type="term" value="C:cytoplasm"/>
    <property type="evidence" value="ECO:0007669"/>
    <property type="project" value="UniProtKB-SubCell"/>
</dbReference>
<keyword evidence="5" id="KW-0963">Cytoplasm</keyword>
<keyword evidence="7" id="KW-1185">Reference proteome</keyword>
<dbReference type="AlphaFoldDB" id="A0A1L3MFH5"/>
<dbReference type="Pfam" id="PF04472">
    <property type="entry name" value="SepF"/>
    <property type="match status" value="1"/>
</dbReference>
<dbReference type="HAMAP" id="MF_01197">
    <property type="entry name" value="SepF"/>
    <property type="match status" value="1"/>
</dbReference>
<comment type="subcellular location">
    <subcellularLocation>
        <location evidence="5">Cytoplasm</location>
    </subcellularLocation>
    <text evidence="5">Localizes to the division site, in a FtsZ-dependent manner.</text>
</comment>
<comment type="function">
    <text evidence="4 5">Cell division protein that is part of the divisome complex and is recruited early to the Z-ring. Probably stimulates Z-ring formation, perhaps through the cross-linking of FtsZ protofilaments. Its function overlaps with FtsA.</text>
</comment>
<dbReference type="GO" id="GO:0000917">
    <property type="term" value="P:division septum assembly"/>
    <property type="evidence" value="ECO:0007669"/>
    <property type="project" value="UniProtKB-KW"/>
</dbReference>
<evidence type="ECO:0000256" key="4">
    <source>
        <dbReference type="ARBA" id="ARBA00044936"/>
    </source>
</evidence>
<evidence type="ECO:0000256" key="3">
    <source>
        <dbReference type="ARBA" id="ARBA00023306"/>
    </source>
</evidence>
<dbReference type="KEGG" id="jte:ASJ30_05880"/>
<evidence type="ECO:0000256" key="1">
    <source>
        <dbReference type="ARBA" id="ARBA00022618"/>
    </source>
</evidence>
<organism evidence="6 7">
    <name type="scientific">Janibacter indicus</name>
    <dbReference type="NCBI Taxonomy" id="857417"/>
    <lineage>
        <taxon>Bacteria</taxon>
        <taxon>Bacillati</taxon>
        <taxon>Actinomycetota</taxon>
        <taxon>Actinomycetes</taxon>
        <taxon>Micrococcales</taxon>
        <taxon>Intrasporangiaceae</taxon>
        <taxon>Janibacter</taxon>
    </lineage>
</organism>
<dbReference type="PANTHER" id="PTHR35798:SF1">
    <property type="entry name" value="CELL DIVISION PROTEIN SEPF"/>
    <property type="match status" value="1"/>
</dbReference>
<protein>
    <recommendedName>
        <fullName evidence="5">Cell division protein SepF</fullName>
    </recommendedName>
</protein>
<comment type="subunit">
    <text evidence="5">Homodimer. Interacts with FtsZ.</text>
</comment>
<sequence>MTALRNAMVYLGLAEDDKRYDEYDDYVDEYDAGHEVLEEEHAAAEVTPLRRVPTTPAVREVEVTPMNRITTIHPSTYNDARAIGESFRSNTPVIMNLSDMDDSDAKRLVDFAAGLVFGLHGSIERVTNKVFLLSPEHIEVDTEGGEAAQPRALFNQS</sequence>
<dbReference type="InterPro" id="IPR038594">
    <property type="entry name" value="SepF-like_sf"/>
</dbReference>
<evidence type="ECO:0000313" key="7">
    <source>
        <dbReference type="Proteomes" id="UP000182938"/>
    </source>
</evidence>
<dbReference type="InterPro" id="IPR023052">
    <property type="entry name" value="Cell_div_SepF"/>
</dbReference>
<evidence type="ECO:0000256" key="5">
    <source>
        <dbReference type="HAMAP-Rule" id="MF_01197"/>
    </source>
</evidence>
<comment type="similarity">
    <text evidence="5">Belongs to the SepF family.</text>
</comment>
<accession>A0A1L3MFH5</accession>